<gene>
    <name evidence="2" type="ORF">JCM6292_2819</name>
</gene>
<name>W4PAJ0_9BACE</name>
<accession>W4PAJ0</accession>
<evidence type="ECO:0000313" key="2">
    <source>
        <dbReference type="EMBL" id="GAE16398.1"/>
    </source>
</evidence>
<dbReference type="EMBL" id="BAIQ01000034">
    <property type="protein sequence ID" value="GAE16398.1"/>
    <property type="molecule type" value="Genomic_DNA"/>
</dbReference>
<feature type="compositionally biased region" description="Basic and acidic residues" evidence="1">
    <location>
        <begin position="9"/>
        <end position="22"/>
    </location>
</feature>
<protein>
    <submittedName>
        <fullName evidence="2">Uncharacterized protein</fullName>
    </submittedName>
</protein>
<evidence type="ECO:0000256" key="1">
    <source>
        <dbReference type="SAM" id="MobiDB-lite"/>
    </source>
</evidence>
<reference evidence="2 3" key="1">
    <citation type="journal article" date="2014" name="Genome Announc.">
        <title>Draft Genome Sequences of Three Strains of Bacteroides pyogenes Isolated from a Cat and Swine.</title>
        <authorList>
            <person name="Sakamoto M."/>
            <person name="Oshima K."/>
            <person name="Suda W."/>
            <person name="Kitamura K."/>
            <person name="Iida T."/>
            <person name="Hattori M."/>
            <person name="Ohkuma M."/>
        </authorList>
    </citation>
    <scope>NUCLEOTIDE SEQUENCE [LARGE SCALE GENOMIC DNA]</scope>
    <source>
        <strain evidence="2 3">JCM 6292</strain>
    </source>
</reference>
<feature type="region of interest" description="Disordered" evidence="1">
    <location>
        <begin position="1"/>
        <end position="36"/>
    </location>
</feature>
<sequence length="50" mass="5755">MKMPYQLATDRKLPSQEMEKHPVIAGKPPEPMTQPLSFADRKLFSADRKL</sequence>
<dbReference type="Proteomes" id="UP000018861">
    <property type="component" value="Unassembled WGS sequence"/>
</dbReference>
<comment type="caution">
    <text evidence="2">The sequence shown here is derived from an EMBL/GenBank/DDBJ whole genome shotgun (WGS) entry which is preliminary data.</text>
</comment>
<dbReference type="AlphaFoldDB" id="W4PAJ0"/>
<proteinExistence type="predicted"/>
<evidence type="ECO:0000313" key="3">
    <source>
        <dbReference type="Proteomes" id="UP000018861"/>
    </source>
</evidence>
<organism evidence="2 3">
    <name type="scientific">Bacteroides pyogenes JCM 6292</name>
    <dbReference type="NCBI Taxonomy" id="1235809"/>
    <lineage>
        <taxon>Bacteria</taxon>
        <taxon>Pseudomonadati</taxon>
        <taxon>Bacteroidota</taxon>
        <taxon>Bacteroidia</taxon>
        <taxon>Bacteroidales</taxon>
        <taxon>Bacteroidaceae</taxon>
        <taxon>Bacteroides</taxon>
    </lineage>
</organism>